<dbReference type="InterPro" id="IPR013154">
    <property type="entry name" value="ADH-like_N"/>
</dbReference>
<name>A0A9P8XTS7_9PEZI</name>
<evidence type="ECO:0000313" key="4">
    <source>
        <dbReference type="EMBL" id="KAH7014209.1"/>
    </source>
</evidence>
<dbReference type="InterPro" id="IPR020843">
    <property type="entry name" value="ER"/>
</dbReference>
<dbReference type="EMBL" id="JAGTJQ010000013">
    <property type="protein sequence ID" value="KAH7014209.1"/>
    <property type="molecule type" value="Genomic_DNA"/>
</dbReference>
<dbReference type="Pfam" id="PF08240">
    <property type="entry name" value="ADH_N"/>
    <property type="match status" value="1"/>
</dbReference>
<keyword evidence="5" id="KW-1185">Reference proteome</keyword>
<dbReference type="GeneID" id="70189280"/>
<evidence type="ECO:0000256" key="2">
    <source>
        <dbReference type="ARBA" id="ARBA00023002"/>
    </source>
</evidence>
<keyword evidence="2" id="KW-0560">Oxidoreductase</keyword>
<dbReference type="Gene3D" id="3.40.50.720">
    <property type="entry name" value="NAD(P)-binding Rossmann-like Domain"/>
    <property type="match status" value="1"/>
</dbReference>
<dbReference type="InterPro" id="IPR011032">
    <property type="entry name" value="GroES-like_sf"/>
</dbReference>
<dbReference type="InterPro" id="IPR047122">
    <property type="entry name" value="Trans-enoyl_RdTase-like"/>
</dbReference>
<dbReference type="SUPFAM" id="SSF51735">
    <property type="entry name" value="NAD(P)-binding Rossmann-fold domains"/>
    <property type="match status" value="1"/>
</dbReference>
<protein>
    <submittedName>
        <fullName evidence="4">Chaperonin 10-like protein</fullName>
    </submittedName>
</protein>
<dbReference type="GO" id="GO:0016651">
    <property type="term" value="F:oxidoreductase activity, acting on NAD(P)H"/>
    <property type="evidence" value="ECO:0007669"/>
    <property type="project" value="InterPro"/>
</dbReference>
<dbReference type="SUPFAM" id="SSF50129">
    <property type="entry name" value="GroES-like"/>
    <property type="match status" value="1"/>
</dbReference>
<evidence type="ECO:0000256" key="1">
    <source>
        <dbReference type="ARBA" id="ARBA00008072"/>
    </source>
</evidence>
<proteinExistence type="inferred from homology"/>
<sequence length="399" mass="41740">MASSTASPATLPSTNKAAYITAAKAHPLQVSNTPNPVTLPSQPNELLIRNHAVAMNPIDWKMQAWAHIPIAYPAILGNDIAGTVVAVHPDATHGFRPGDRVLACPHGFDTKKDEHKGFQEHTVVLAELTARLPSSMSFEEAVVLPMGIATAASGFFNPELLGLRFPTLLSAGQSSTDGKKEEKQKQEEVLLVSGGASAVGGNTIQLAAAAGYTVLATASPKNFDAVKKLGATAVFDYNRYPAAAANETPGEESNSELVTDILAAVPAGAVVVGAFDAVGKSGWHIAAEFMARAVEAGIVADRPGAEAGAGKVFVATASPDWSTPTPRNAELKAMYSLSIIRSDIARKVFNEFLEPALAQGQIKAWPEPLVFGHGLEKVQGALDLLKDGEVSGQKVVVTL</sequence>
<organism evidence="4 5">
    <name type="scientific">Microdochium trichocladiopsis</name>
    <dbReference type="NCBI Taxonomy" id="1682393"/>
    <lineage>
        <taxon>Eukaryota</taxon>
        <taxon>Fungi</taxon>
        <taxon>Dikarya</taxon>
        <taxon>Ascomycota</taxon>
        <taxon>Pezizomycotina</taxon>
        <taxon>Sordariomycetes</taxon>
        <taxon>Xylariomycetidae</taxon>
        <taxon>Xylariales</taxon>
        <taxon>Microdochiaceae</taxon>
        <taxon>Microdochium</taxon>
    </lineage>
</organism>
<comment type="similarity">
    <text evidence="1">Belongs to the zinc-containing alcohol dehydrogenase family.</text>
</comment>
<gene>
    <name evidence="4" type="ORF">B0I36DRAFT_369190</name>
</gene>
<feature type="domain" description="Enoyl reductase (ER)" evidence="3">
    <location>
        <begin position="32"/>
        <end position="397"/>
    </location>
</feature>
<dbReference type="OrthoDB" id="3509362at2759"/>
<dbReference type="PANTHER" id="PTHR45348">
    <property type="entry name" value="HYPOTHETICAL OXIDOREDUCTASE (EUROFUNG)"/>
    <property type="match status" value="1"/>
</dbReference>
<dbReference type="SMART" id="SM00829">
    <property type="entry name" value="PKS_ER"/>
    <property type="match status" value="1"/>
</dbReference>
<dbReference type="Gene3D" id="3.90.180.10">
    <property type="entry name" value="Medium-chain alcohol dehydrogenases, catalytic domain"/>
    <property type="match status" value="1"/>
</dbReference>
<dbReference type="CDD" id="cd08249">
    <property type="entry name" value="enoyl_reductase_like"/>
    <property type="match status" value="1"/>
</dbReference>
<dbReference type="AlphaFoldDB" id="A0A9P8XTS7"/>
<dbReference type="PANTHER" id="PTHR45348:SF2">
    <property type="entry name" value="ZINC-TYPE ALCOHOL DEHYDROGENASE-LIKE PROTEIN C2E1P3.01"/>
    <property type="match status" value="1"/>
</dbReference>
<dbReference type="Proteomes" id="UP000756346">
    <property type="component" value="Unassembled WGS sequence"/>
</dbReference>
<evidence type="ECO:0000259" key="3">
    <source>
        <dbReference type="SMART" id="SM00829"/>
    </source>
</evidence>
<reference evidence="4" key="1">
    <citation type="journal article" date="2021" name="Nat. Commun.">
        <title>Genetic determinants of endophytism in the Arabidopsis root mycobiome.</title>
        <authorList>
            <person name="Mesny F."/>
            <person name="Miyauchi S."/>
            <person name="Thiergart T."/>
            <person name="Pickel B."/>
            <person name="Atanasova L."/>
            <person name="Karlsson M."/>
            <person name="Huettel B."/>
            <person name="Barry K.W."/>
            <person name="Haridas S."/>
            <person name="Chen C."/>
            <person name="Bauer D."/>
            <person name="Andreopoulos W."/>
            <person name="Pangilinan J."/>
            <person name="LaButti K."/>
            <person name="Riley R."/>
            <person name="Lipzen A."/>
            <person name="Clum A."/>
            <person name="Drula E."/>
            <person name="Henrissat B."/>
            <person name="Kohler A."/>
            <person name="Grigoriev I.V."/>
            <person name="Martin F.M."/>
            <person name="Hacquard S."/>
        </authorList>
    </citation>
    <scope>NUCLEOTIDE SEQUENCE</scope>
    <source>
        <strain evidence="4">MPI-CAGE-CH-0230</strain>
    </source>
</reference>
<dbReference type="RefSeq" id="XP_046005176.1">
    <property type="nucleotide sequence ID" value="XM_046159734.1"/>
</dbReference>
<dbReference type="InterPro" id="IPR036291">
    <property type="entry name" value="NAD(P)-bd_dom_sf"/>
</dbReference>
<comment type="caution">
    <text evidence="4">The sequence shown here is derived from an EMBL/GenBank/DDBJ whole genome shotgun (WGS) entry which is preliminary data.</text>
</comment>
<evidence type="ECO:0000313" key="5">
    <source>
        <dbReference type="Proteomes" id="UP000756346"/>
    </source>
</evidence>
<accession>A0A9P8XTS7</accession>